<keyword evidence="9" id="KW-1185">Reference proteome</keyword>
<feature type="transmembrane region" description="Helical" evidence="8">
    <location>
        <begin position="26"/>
        <end position="44"/>
    </location>
</feature>
<accession>A0AAJ7C6S7</accession>
<sequence length="517" mass="61118">MYKYQLLHKPTFSTWPSSVLFVPKKTLIFILILLVLSLVGIRWMKNSELNKFYKNHALRLRNLKYPNQPSDERLDAWRLTDIYQTHIFSAYFDDRPDVLLKEIPEALHNRVPWAMIRIIGIIRLDLEDLPLTCYYEYVKSSDGKKHFILKRANARIKPIARDENFHMRYIAAFILCEFPTGDDTRGLTPVGVTVSKNYTRGYSDFGREDFVAIRYPADGFNSGKRKEEKFMAVCVPSFHHKFKNSPQLIEFVEFYRMMGADRFTFYNGSITPEVGRVLDYYSELNVTKVLQWRLPPYYIFEKTIRVDGLFASINDCLYRSSSYMRYKYVAQVDVDEFIVPKRHANYMEMMKYLDPPKGEESNRAASYVFRNAFFYLMHEDDPVTQSADIPILYLHAKTMRWPHTNIMHDRSKYIIRGQDVVEIGNHRVWDFRKGNSSFYRRAFEEVEVDPDVASSHHYRYCETEVETCWLRSTRRDTSAHRFTKELGKRVAKVCKEIFENGCPKNPHSKLAPKLSIY</sequence>
<keyword evidence="7 8" id="KW-0472">Membrane</keyword>
<dbReference type="PANTHER" id="PTHR21461:SF40">
    <property type="entry name" value="GLYCOSYLTRANSFERASE FAMILY 92 PROTEIN"/>
    <property type="match status" value="1"/>
</dbReference>
<evidence type="ECO:0000256" key="7">
    <source>
        <dbReference type="ARBA" id="ARBA00023136"/>
    </source>
</evidence>
<dbReference type="GO" id="GO:0016020">
    <property type="term" value="C:membrane"/>
    <property type="evidence" value="ECO:0007669"/>
    <property type="project" value="UniProtKB-SubCell"/>
</dbReference>
<dbReference type="RefSeq" id="XP_015603244.1">
    <property type="nucleotide sequence ID" value="XM_015747758.2"/>
</dbReference>
<dbReference type="Proteomes" id="UP000694920">
    <property type="component" value="Unplaced"/>
</dbReference>
<evidence type="ECO:0000313" key="10">
    <source>
        <dbReference type="RefSeq" id="XP_015603244.1"/>
    </source>
</evidence>
<dbReference type="GO" id="GO:0016757">
    <property type="term" value="F:glycosyltransferase activity"/>
    <property type="evidence" value="ECO:0007669"/>
    <property type="project" value="UniProtKB-UniRule"/>
</dbReference>
<evidence type="ECO:0000313" key="9">
    <source>
        <dbReference type="Proteomes" id="UP000694920"/>
    </source>
</evidence>
<keyword evidence="3 8" id="KW-0328">Glycosyltransferase</keyword>
<evidence type="ECO:0000256" key="3">
    <source>
        <dbReference type="ARBA" id="ARBA00022676"/>
    </source>
</evidence>
<evidence type="ECO:0000256" key="8">
    <source>
        <dbReference type="RuleBase" id="RU366017"/>
    </source>
</evidence>
<protein>
    <recommendedName>
        <fullName evidence="8">Glycosyltransferase family 92 protein</fullName>
        <ecNumber evidence="8">2.4.1.-</ecNumber>
    </recommendedName>
</protein>
<comment type="subcellular location">
    <subcellularLocation>
        <location evidence="1">Membrane</location>
        <topology evidence="1">Single-pass membrane protein</topology>
    </subcellularLocation>
</comment>
<keyword evidence="4 8" id="KW-0808">Transferase</keyword>
<keyword evidence="6 8" id="KW-1133">Transmembrane helix</keyword>
<keyword evidence="5 8" id="KW-0812">Transmembrane</keyword>
<comment type="similarity">
    <text evidence="2 8">Belongs to the glycosyltransferase 92 family.</text>
</comment>
<dbReference type="Pfam" id="PF01697">
    <property type="entry name" value="Glyco_transf_92"/>
    <property type="match status" value="1"/>
</dbReference>
<proteinExistence type="inferred from homology"/>
<evidence type="ECO:0000256" key="6">
    <source>
        <dbReference type="ARBA" id="ARBA00022989"/>
    </source>
</evidence>
<dbReference type="AlphaFoldDB" id="A0AAJ7C6S7"/>
<gene>
    <name evidence="10" type="primary">LOC107271581</name>
</gene>
<dbReference type="InterPro" id="IPR008166">
    <property type="entry name" value="Glyco_transf_92"/>
</dbReference>
<dbReference type="GeneID" id="107271581"/>
<dbReference type="EC" id="2.4.1.-" evidence="8"/>
<organism evidence="9 10">
    <name type="scientific">Cephus cinctus</name>
    <name type="common">Wheat stem sawfly</name>
    <dbReference type="NCBI Taxonomy" id="211228"/>
    <lineage>
        <taxon>Eukaryota</taxon>
        <taxon>Metazoa</taxon>
        <taxon>Ecdysozoa</taxon>
        <taxon>Arthropoda</taxon>
        <taxon>Hexapoda</taxon>
        <taxon>Insecta</taxon>
        <taxon>Pterygota</taxon>
        <taxon>Neoptera</taxon>
        <taxon>Endopterygota</taxon>
        <taxon>Hymenoptera</taxon>
        <taxon>Cephoidea</taxon>
        <taxon>Cephidae</taxon>
        <taxon>Cephus</taxon>
    </lineage>
</organism>
<name>A0AAJ7C6S7_CEPCN</name>
<reference evidence="10" key="1">
    <citation type="submission" date="2025-08" db="UniProtKB">
        <authorList>
            <consortium name="RefSeq"/>
        </authorList>
    </citation>
    <scope>IDENTIFICATION</scope>
</reference>
<evidence type="ECO:0000256" key="2">
    <source>
        <dbReference type="ARBA" id="ARBA00007647"/>
    </source>
</evidence>
<evidence type="ECO:0000256" key="1">
    <source>
        <dbReference type="ARBA" id="ARBA00004167"/>
    </source>
</evidence>
<dbReference type="PANTHER" id="PTHR21461">
    <property type="entry name" value="GLYCOSYLTRANSFERASE FAMILY 92 PROTEIN"/>
    <property type="match status" value="1"/>
</dbReference>
<evidence type="ECO:0000256" key="4">
    <source>
        <dbReference type="ARBA" id="ARBA00022679"/>
    </source>
</evidence>
<dbReference type="GO" id="GO:0005737">
    <property type="term" value="C:cytoplasm"/>
    <property type="evidence" value="ECO:0007669"/>
    <property type="project" value="TreeGrafter"/>
</dbReference>
<evidence type="ECO:0000256" key="5">
    <source>
        <dbReference type="ARBA" id="ARBA00022692"/>
    </source>
</evidence>
<dbReference type="KEGG" id="ccin:107271581"/>